<feature type="transmembrane region" description="Helical" evidence="1">
    <location>
        <begin position="134"/>
        <end position="160"/>
    </location>
</feature>
<evidence type="ECO:0000313" key="3">
    <source>
        <dbReference type="Proteomes" id="UP000502041"/>
    </source>
</evidence>
<accession>A0A6H2H6J7</accession>
<feature type="transmembrane region" description="Helical" evidence="1">
    <location>
        <begin position="97"/>
        <end position="114"/>
    </location>
</feature>
<dbReference type="EMBL" id="CP051461">
    <property type="protein sequence ID" value="QJC55502.1"/>
    <property type="molecule type" value="Genomic_DNA"/>
</dbReference>
<feature type="transmembrane region" description="Helical" evidence="1">
    <location>
        <begin position="39"/>
        <end position="59"/>
    </location>
</feature>
<keyword evidence="1" id="KW-1133">Transmembrane helix</keyword>
<feature type="transmembrane region" description="Helical" evidence="1">
    <location>
        <begin position="172"/>
        <end position="194"/>
    </location>
</feature>
<sequence length="202" mass="22258">MFPPLTDFVALLGVNLALCAGLLCLPLSRRLPQPAARWLVLLLLISLWWPVGLSAIPMAGYLRGIVSDLSITLVALSCLSLQTRLFGTARLPERERLSLYAVLAVSAIVLYPTALGWGNWDAYRLGWGSLSMQLGLLLVCLASWFVGLRLLPGLTALALLAWSAGLMESNNLWDYLLDPWLAVFSLAYCIKYAIKRLLEKLT</sequence>
<gene>
    <name evidence="2" type="ORF">HC248_00782</name>
</gene>
<evidence type="ECO:0000313" key="2">
    <source>
        <dbReference type="EMBL" id="QJC55502.1"/>
    </source>
</evidence>
<keyword evidence="3" id="KW-1185">Reference proteome</keyword>
<dbReference type="RefSeq" id="WP_168921360.1">
    <property type="nucleotide sequence ID" value="NZ_CP051461.1"/>
</dbReference>
<keyword evidence="1" id="KW-0812">Transmembrane</keyword>
<evidence type="ECO:0000256" key="1">
    <source>
        <dbReference type="SAM" id="Phobius"/>
    </source>
</evidence>
<dbReference type="AlphaFoldDB" id="A0A6H2H6J7"/>
<reference evidence="2 3" key="1">
    <citation type="submission" date="2020-04" db="EMBL/GenBank/DDBJ databases">
        <title>Complete genome of a Psychrophilic, Marine, Gas Vacuolate Bacterium Polaromonas vacuolata KCTC 22033T.</title>
        <authorList>
            <person name="Hwang K."/>
            <person name="Kim K.M."/>
        </authorList>
    </citation>
    <scope>NUCLEOTIDE SEQUENCE [LARGE SCALE GENOMIC DNA]</scope>
    <source>
        <strain evidence="2 3">KCTC 22033</strain>
    </source>
</reference>
<dbReference type="KEGG" id="pvac:HC248_00782"/>
<protein>
    <submittedName>
        <fullName evidence="2">Uncharacterized protein</fullName>
    </submittedName>
</protein>
<feature type="transmembrane region" description="Helical" evidence="1">
    <location>
        <begin position="6"/>
        <end position="27"/>
    </location>
</feature>
<name>A0A6H2H6J7_9BURK</name>
<proteinExistence type="predicted"/>
<organism evidence="2 3">
    <name type="scientific">Polaromonas vacuolata</name>
    <dbReference type="NCBI Taxonomy" id="37448"/>
    <lineage>
        <taxon>Bacteria</taxon>
        <taxon>Pseudomonadati</taxon>
        <taxon>Pseudomonadota</taxon>
        <taxon>Betaproteobacteria</taxon>
        <taxon>Burkholderiales</taxon>
        <taxon>Comamonadaceae</taxon>
        <taxon>Polaromonas</taxon>
    </lineage>
</organism>
<keyword evidence="1" id="KW-0472">Membrane</keyword>
<dbReference type="Proteomes" id="UP000502041">
    <property type="component" value="Chromosome"/>
</dbReference>